<dbReference type="InterPro" id="IPR004358">
    <property type="entry name" value="Sig_transdc_His_kin-like_C"/>
</dbReference>
<keyword evidence="7" id="KW-0067">ATP-binding</keyword>
<protein>
    <recommendedName>
        <fullName evidence="2">histidine kinase</fullName>
        <ecNumber evidence="2">2.7.13.3</ecNumber>
    </recommendedName>
</protein>
<feature type="transmembrane region" description="Helical" evidence="9">
    <location>
        <begin position="161"/>
        <end position="181"/>
    </location>
</feature>
<evidence type="ECO:0000256" key="3">
    <source>
        <dbReference type="ARBA" id="ARBA00022553"/>
    </source>
</evidence>
<reference evidence="12" key="1">
    <citation type="journal article" date="2017" name="Proc. Natl. Acad. Sci. U.S.A.">
        <title>Simulation of Deepwater Horizon oil plume reveals substrate specialization within a complex community of hydrocarbon-degraders.</title>
        <authorList>
            <person name="Hu P."/>
            <person name="Dubinsky E.A."/>
            <person name="Probst A.J."/>
            <person name="Wang J."/>
            <person name="Sieber C.M.K."/>
            <person name="Tom L.M."/>
            <person name="Gardinali P."/>
            <person name="Banfield J.F."/>
            <person name="Atlas R.M."/>
            <person name="Andersen G.L."/>
        </authorList>
    </citation>
    <scope>NUCLEOTIDE SEQUENCE [LARGE SCALE GENOMIC DNA]</scope>
</reference>
<dbReference type="InterPro" id="IPR005467">
    <property type="entry name" value="His_kinase_dom"/>
</dbReference>
<feature type="transmembrane region" description="Helical" evidence="9">
    <location>
        <begin position="111"/>
        <end position="131"/>
    </location>
</feature>
<feature type="transmembrane region" description="Helical" evidence="9">
    <location>
        <begin position="21"/>
        <end position="39"/>
    </location>
</feature>
<keyword evidence="3" id="KW-0597">Phosphoprotein</keyword>
<dbReference type="Gene3D" id="1.10.287.130">
    <property type="match status" value="1"/>
</dbReference>
<feature type="transmembrane region" description="Helical" evidence="9">
    <location>
        <begin position="45"/>
        <end position="65"/>
    </location>
</feature>
<dbReference type="Proteomes" id="UP000196531">
    <property type="component" value="Unassembled WGS sequence"/>
</dbReference>
<evidence type="ECO:0000259" key="10">
    <source>
        <dbReference type="PROSITE" id="PS50109"/>
    </source>
</evidence>
<dbReference type="SMART" id="SM00388">
    <property type="entry name" value="HisKA"/>
    <property type="match status" value="1"/>
</dbReference>
<dbReference type="SMART" id="SM00387">
    <property type="entry name" value="HATPase_c"/>
    <property type="match status" value="1"/>
</dbReference>
<dbReference type="PANTHER" id="PTHR43065:SF10">
    <property type="entry name" value="PEROXIDE STRESS-ACTIVATED HISTIDINE KINASE MAK3"/>
    <property type="match status" value="1"/>
</dbReference>
<evidence type="ECO:0000313" key="12">
    <source>
        <dbReference type="Proteomes" id="UP000196531"/>
    </source>
</evidence>
<keyword evidence="9" id="KW-0472">Membrane</keyword>
<evidence type="ECO:0000256" key="5">
    <source>
        <dbReference type="ARBA" id="ARBA00022741"/>
    </source>
</evidence>
<sequence length="448" mass="50204">MKEKDLNKFNFKRLDYLFEKKVIVYSMALIGAGVLAWSYKSPTNSPWLIAWLTIYATTTIARFILIKIYNEKKENFSPLVWEITYTAFTSLIGLLWAMSGVFLLAEGDTNFNFTSIFLICGIASGSLLGNASSRMSTVSMLSTILLPSAFLYYRADFTSSSTLAALFILYWLGLVLTSVKLNQFITDNIKLQLTNTSLIEDLKKSSQKLNETEKQAINSSKLAAIGEMASGIAHEINNPLAILSGNLRNIDRTLGKPDYHQKISAMTEKCHSSIQRITKIIRGLKKMSRDGVNDDFQHITVKSIYEDIESLIHERFRVGGIAFHLHNECPDELIFCQPVQISQILLNLLNNAYHAVEDKSAQWVKLTADLSEGEVILRVLDSGLGIAKEDEDKIFTPFFTTKEVGKGTGLGLSISRDIAQKHEGKLFIDYEHKNTCFTLTLPVKKLAA</sequence>
<dbReference type="PRINTS" id="PR00344">
    <property type="entry name" value="BCTRLSENSOR"/>
</dbReference>
<evidence type="ECO:0000256" key="8">
    <source>
        <dbReference type="ARBA" id="ARBA00023012"/>
    </source>
</evidence>
<dbReference type="EMBL" id="MAAO01000004">
    <property type="protein sequence ID" value="OUR98554.1"/>
    <property type="molecule type" value="Genomic_DNA"/>
</dbReference>
<dbReference type="GO" id="GO:0000155">
    <property type="term" value="F:phosphorelay sensor kinase activity"/>
    <property type="evidence" value="ECO:0007669"/>
    <property type="project" value="InterPro"/>
</dbReference>
<dbReference type="Pfam" id="PF02518">
    <property type="entry name" value="HATPase_c"/>
    <property type="match status" value="1"/>
</dbReference>
<dbReference type="AlphaFoldDB" id="A0A1Y5FEF0"/>
<dbReference type="PROSITE" id="PS50109">
    <property type="entry name" value="HIS_KIN"/>
    <property type="match status" value="1"/>
</dbReference>
<dbReference type="InterPro" id="IPR036890">
    <property type="entry name" value="HATPase_C_sf"/>
</dbReference>
<dbReference type="InterPro" id="IPR036097">
    <property type="entry name" value="HisK_dim/P_sf"/>
</dbReference>
<dbReference type="SUPFAM" id="SSF55874">
    <property type="entry name" value="ATPase domain of HSP90 chaperone/DNA topoisomerase II/histidine kinase"/>
    <property type="match status" value="1"/>
</dbReference>
<proteinExistence type="predicted"/>
<dbReference type="CDD" id="cd00082">
    <property type="entry name" value="HisKA"/>
    <property type="match status" value="1"/>
</dbReference>
<comment type="caution">
    <text evidence="11">The sequence shown here is derived from an EMBL/GenBank/DDBJ whole genome shotgun (WGS) entry which is preliminary data.</text>
</comment>
<dbReference type="EC" id="2.7.13.3" evidence="2"/>
<feature type="transmembrane region" description="Helical" evidence="9">
    <location>
        <begin position="85"/>
        <end position="105"/>
    </location>
</feature>
<dbReference type="InterPro" id="IPR003661">
    <property type="entry name" value="HisK_dim/P_dom"/>
</dbReference>
<keyword evidence="6" id="KW-0418">Kinase</keyword>
<name>A0A1Y5FEF0_9BACT</name>
<evidence type="ECO:0000256" key="6">
    <source>
        <dbReference type="ARBA" id="ARBA00022777"/>
    </source>
</evidence>
<evidence type="ECO:0000256" key="2">
    <source>
        <dbReference type="ARBA" id="ARBA00012438"/>
    </source>
</evidence>
<dbReference type="InterPro" id="IPR003594">
    <property type="entry name" value="HATPase_dom"/>
</dbReference>
<evidence type="ECO:0000256" key="4">
    <source>
        <dbReference type="ARBA" id="ARBA00022679"/>
    </source>
</evidence>
<evidence type="ECO:0000256" key="1">
    <source>
        <dbReference type="ARBA" id="ARBA00000085"/>
    </source>
</evidence>
<organism evidence="11 12">
    <name type="scientific">Halobacteriovorax marinus</name>
    <dbReference type="NCBI Taxonomy" id="97084"/>
    <lineage>
        <taxon>Bacteria</taxon>
        <taxon>Pseudomonadati</taxon>
        <taxon>Bdellovibrionota</taxon>
        <taxon>Bacteriovoracia</taxon>
        <taxon>Bacteriovoracales</taxon>
        <taxon>Halobacteriovoraceae</taxon>
        <taxon>Halobacteriovorax</taxon>
    </lineage>
</organism>
<dbReference type="Pfam" id="PF00512">
    <property type="entry name" value="HisKA"/>
    <property type="match status" value="1"/>
</dbReference>
<dbReference type="Gene3D" id="3.30.565.10">
    <property type="entry name" value="Histidine kinase-like ATPase, C-terminal domain"/>
    <property type="match status" value="1"/>
</dbReference>
<keyword evidence="5" id="KW-0547">Nucleotide-binding</keyword>
<feature type="domain" description="Histidine kinase" evidence="10">
    <location>
        <begin position="231"/>
        <end position="445"/>
    </location>
</feature>
<accession>A0A1Y5FEF0</accession>
<evidence type="ECO:0000256" key="9">
    <source>
        <dbReference type="SAM" id="Phobius"/>
    </source>
</evidence>
<comment type="catalytic activity">
    <reaction evidence="1">
        <text>ATP + protein L-histidine = ADP + protein N-phospho-L-histidine.</text>
        <dbReference type="EC" id="2.7.13.3"/>
    </reaction>
</comment>
<keyword evidence="8" id="KW-0902">Two-component regulatory system</keyword>
<keyword evidence="9" id="KW-0812">Transmembrane</keyword>
<dbReference type="SUPFAM" id="SSF47384">
    <property type="entry name" value="Homodimeric domain of signal transducing histidine kinase"/>
    <property type="match status" value="1"/>
</dbReference>
<dbReference type="GO" id="GO:0005524">
    <property type="term" value="F:ATP binding"/>
    <property type="evidence" value="ECO:0007669"/>
    <property type="project" value="UniProtKB-KW"/>
</dbReference>
<keyword evidence="4" id="KW-0808">Transferase</keyword>
<evidence type="ECO:0000313" key="11">
    <source>
        <dbReference type="EMBL" id="OUR98554.1"/>
    </source>
</evidence>
<evidence type="ECO:0000256" key="7">
    <source>
        <dbReference type="ARBA" id="ARBA00022840"/>
    </source>
</evidence>
<dbReference type="PANTHER" id="PTHR43065">
    <property type="entry name" value="SENSOR HISTIDINE KINASE"/>
    <property type="match status" value="1"/>
</dbReference>
<gene>
    <name evidence="11" type="ORF">A9Q84_03840</name>
</gene>
<keyword evidence="9" id="KW-1133">Transmembrane helix</keyword>